<proteinExistence type="inferred from homology"/>
<dbReference type="GO" id="GO:0005634">
    <property type="term" value="C:nucleus"/>
    <property type="evidence" value="ECO:0007669"/>
    <property type="project" value="TreeGrafter"/>
</dbReference>
<dbReference type="CDD" id="cd05799">
    <property type="entry name" value="PGM2"/>
    <property type="match status" value="1"/>
</dbReference>
<dbReference type="InterPro" id="IPR016066">
    <property type="entry name" value="A-D-PHexomutase_CS"/>
</dbReference>
<dbReference type="Pfam" id="PF02880">
    <property type="entry name" value="PGM_PMM_III"/>
    <property type="match status" value="1"/>
</dbReference>
<dbReference type="GO" id="GO:0005737">
    <property type="term" value="C:cytoplasm"/>
    <property type="evidence" value="ECO:0007669"/>
    <property type="project" value="UniProtKB-SubCell"/>
</dbReference>
<evidence type="ECO:0000256" key="6">
    <source>
        <dbReference type="ARBA" id="ARBA00022553"/>
    </source>
</evidence>
<dbReference type="Pfam" id="PF00408">
    <property type="entry name" value="PGM_PMM_IV"/>
    <property type="match status" value="1"/>
</dbReference>
<reference evidence="16" key="2">
    <citation type="submission" date="2014-06" db="EMBL/GenBank/DDBJ databases">
        <title>The complete genome of Blastobotrys (Arxula) adeninivorans LS3 - a yeast of biotechnological interest.</title>
        <authorList>
            <person name="Kunze G."/>
            <person name="Gaillardin C."/>
            <person name="Czernicka M."/>
            <person name="Durrens P."/>
            <person name="Martin T."/>
            <person name="Boer E."/>
            <person name="Gabaldon T."/>
            <person name="Cruz J."/>
            <person name="Talla E."/>
            <person name="Marck C."/>
            <person name="Goffeau A."/>
            <person name="Barbe V."/>
            <person name="Baret P."/>
            <person name="Baronian K."/>
            <person name="Beier S."/>
            <person name="Bleykasten C."/>
            <person name="Bode R."/>
            <person name="Casaregola S."/>
            <person name="Despons L."/>
            <person name="Fairhead C."/>
            <person name="Giersberg M."/>
            <person name="Gierski P."/>
            <person name="Hahnel U."/>
            <person name="Hartmann A."/>
            <person name="Jankowska D."/>
            <person name="Jubin C."/>
            <person name="Jung P."/>
            <person name="Lafontaine I."/>
            <person name="Leh-Louis V."/>
            <person name="Lemaire M."/>
            <person name="Marcet-Houben M."/>
            <person name="Mascher M."/>
            <person name="Morel G."/>
            <person name="Richard G.-F."/>
            <person name="Riechen J."/>
            <person name="Sacerdot C."/>
            <person name="Sarkar A."/>
            <person name="Savel G."/>
            <person name="Schacherer J."/>
            <person name="Sherman D."/>
            <person name="Straub M.-L."/>
            <person name="Stein N."/>
            <person name="Thierry A."/>
            <person name="Trautwein-Schult A."/>
            <person name="Westhof E."/>
            <person name="Worch S."/>
            <person name="Dujon B."/>
            <person name="Souciet J.-L."/>
            <person name="Wincker P."/>
            <person name="Scholz U."/>
            <person name="Neuveglise N."/>
        </authorList>
    </citation>
    <scope>NUCLEOTIDE SEQUENCE</scope>
    <source>
        <strain evidence="16">LS3</strain>
    </source>
</reference>
<dbReference type="PROSITE" id="PS00710">
    <property type="entry name" value="PGM_PMM"/>
    <property type="match status" value="1"/>
</dbReference>
<dbReference type="PANTHER" id="PTHR45745:SF1">
    <property type="entry name" value="PHOSPHOGLUCOMUTASE 2B-RELATED"/>
    <property type="match status" value="1"/>
</dbReference>
<dbReference type="InterPro" id="IPR005845">
    <property type="entry name" value="A-D-PHexomutase_a/b/a-II"/>
</dbReference>
<evidence type="ECO:0000256" key="8">
    <source>
        <dbReference type="ARBA" id="ARBA00022842"/>
    </source>
</evidence>
<dbReference type="InterPro" id="IPR016055">
    <property type="entry name" value="A-D-PHexomutase_a/b/a-I/II/III"/>
</dbReference>
<dbReference type="Pfam" id="PF02878">
    <property type="entry name" value="PGM_PMM_I"/>
    <property type="match status" value="1"/>
</dbReference>
<dbReference type="FunFam" id="3.40.120.10:FF:000035">
    <property type="entry name" value="Pgm3p"/>
    <property type="match status" value="1"/>
</dbReference>
<feature type="domain" description="Alpha-D-phosphohexomutase alpha/beta/alpha" evidence="14">
    <location>
        <begin position="229"/>
        <end position="318"/>
    </location>
</feature>
<gene>
    <name evidence="16" type="ORF">GNLVRS02_ARAD1D15950g</name>
</gene>
<evidence type="ECO:0000256" key="4">
    <source>
        <dbReference type="ARBA" id="ARBA00022490"/>
    </source>
</evidence>
<organism evidence="16">
    <name type="scientific">Blastobotrys adeninivorans</name>
    <name type="common">Yeast</name>
    <name type="synonym">Arxula adeninivorans</name>
    <dbReference type="NCBI Taxonomy" id="409370"/>
    <lineage>
        <taxon>Eukaryota</taxon>
        <taxon>Fungi</taxon>
        <taxon>Dikarya</taxon>
        <taxon>Ascomycota</taxon>
        <taxon>Saccharomycotina</taxon>
        <taxon>Dipodascomycetes</taxon>
        <taxon>Dipodascales</taxon>
        <taxon>Trichomonascaceae</taxon>
        <taxon>Blastobotrys</taxon>
    </lineage>
</organism>
<keyword evidence="7 11" id="KW-0479">Metal-binding</keyword>
<evidence type="ECO:0000256" key="1">
    <source>
        <dbReference type="ARBA" id="ARBA00001946"/>
    </source>
</evidence>
<dbReference type="GO" id="GO:0006006">
    <property type="term" value="P:glucose metabolic process"/>
    <property type="evidence" value="ECO:0007669"/>
    <property type="project" value="UniProtKB-KW"/>
</dbReference>
<dbReference type="InterPro" id="IPR005844">
    <property type="entry name" value="A-D-PHexomutase_a/b/a-I"/>
</dbReference>
<feature type="domain" description="Alpha-D-phosphohexomutase C-terminal" evidence="12">
    <location>
        <begin position="527"/>
        <end position="566"/>
    </location>
</feature>
<sequence length="585" mass="64458">MSDIKQLVDSWISVDPNESSRNEILGLYKDGKVEELQSRLGKRIRFGTAGLRSRMEPGFNRMNDVTVLQASQGLAKYVKATVPNALERGVVLGHDHRHNSARFVELAALAFSIMGFKVYMFGLVHTPMVPFGVDNLGASCGVMVTASHNPAKDNGYKVYWENGCQIIPPHDAGIAKSIEDNLDIWSWETSRIVLDTEAVQSVKKEYFKAVSTKLLFAAQADAPFKCDPSFKCVYTPMHGVGLPAFKEACKLLGLSDDQVVVVSEQAHPDPDFPTVKFPNPEEKGALDLAMKTADEHGITLILSNDPDADRFVAAVKKDGKWTQLTGNQIGSLFADYITAKMDLKSQSVAVVNSTVSSQLNEHLGNLRGFKCLNTLTGFKWIGNGAIRLEKEGNVVPFGYEEALGYMFSHVHDKDGIAAAFVFVQMANEWALDGTNGLQRMDQLYKEAGYYAECNSYYIVPEPAVTDKVFERVRSLAKPYPANIGQFTVNAWRDLTVGYDSTNPPSFEPILPITPDDQMIQVEASTGQAGEGVRFTARGSGTEPKLKVYIEGRAASHEQAQKLAQAMWDALRDEWFQPATFGLTEA</sequence>
<reference evidence="16" key="1">
    <citation type="submission" date="2014-02" db="EMBL/GenBank/DDBJ databases">
        <authorList>
            <person name="Genoscope - CEA"/>
        </authorList>
    </citation>
    <scope>NUCLEOTIDE SEQUENCE</scope>
    <source>
        <strain evidence="16">LS3</strain>
    </source>
</reference>
<dbReference type="PhylomeDB" id="A0A060T949"/>
<dbReference type="GO" id="GO:0006166">
    <property type="term" value="P:purine ribonucleoside salvage"/>
    <property type="evidence" value="ECO:0007669"/>
    <property type="project" value="TreeGrafter"/>
</dbReference>
<evidence type="ECO:0000259" key="12">
    <source>
        <dbReference type="Pfam" id="PF00408"/>
    </source>
</evidence>
<protein>
    <submittedName>
        <fullName evidence="16">ARAD1D15950p</fullName>
    </submittedName>
</protein>
<dbReference type="Pfam" id="PF02879">
    <property type="entry name" value="PGM_PMM_II"/>
    <property type="match status" value="1"/>
</dbReference>
<comment type="subcellular location">
    <subcellularLocation>
        <location evidence="2">Cytoplasm</location>
    </subcellularLocation>
</comment>
<comment type="similarity">
    <text evidence="3 11">Belongs to the phosphohexose mutase family.</text>
</comment>
<dbReference type="InterPro" id="IPR036900">
    <property type="entry name" value="A-D-PHexomutase_C_sf"/>
</dbReference>
<evidence type="ECO:0000256" key="7">
    <source>
        <dbReference type="ARBA" id="ARBA00022723"/>
    </source>
</evidence>
<dbReference type="EMBL" id="HG937694">
    <property type="protein sequence ID" value="CDP37635.1"/>
    <property type="molecule type" value="Genomic_DNA"/>
</dbReference>
<evidence type="ECO:0000256" key="5">
    <source>
        <dbReference type="ARBA" id="ARBA00022526"/>
    </source>
</evidence>
<evidence type="ECO:0000256" key="9">
    <source>
        <dbReference type="ARBA" id="ARBA00023235"/>
    </source>
</evidence>
<dbReference type="SUPFAM" id="SSF53738">
    <property type="entry name" value="Phosphoglucomutase, first 3 domains"/>
    <property type="match status" value="3"/>
</dbReference>
<dbReference type="InterPro" id="IPR005846">
    <property type="entry name" value="A-D-PHexomutase_a/b/a-III"/>
</dbReference>
<keyword evidence="6" id="KW-0597">Phosphoprotein</keyword>
<evidence type="ECO:0000256" key="2">
    <source>
        <dbReference type="ARBA" id="ARBA00004496"/>
    </source>
</evidence>
<dbReference type="Gene3D" id="3.40.120.10">
    <property type="entry name" value="Alpha-D-Glucose-1,6-Bisphosphate, subunit A, domain 3"/>
    <property type="match status" value="3"/>
</dbReference>
<dbReference type="InterPro" id="IPR005843">
    <property type="entry name" value="A-D-PHexomutase_C"/>
</dbReference>
<dbReference type="PANTHER" id="PTHR45745">
    <property type="entry name" value="PHOSPHOMANNOMUTASE 45A"/>
    <property type="match status" value="1"/>
</dbReference>
<comment type="cofactor">
    <cofactor evidence="1">
        <name>Mg(2+)</name>
        <dbReference type="ChEBI" id="CHEBI:18420"/>
    </cofactor>
</comment>
<keyword evidence="9" id="KW-0413">Isomerase</keyword>
<evidence type="ECO:0000259" key="14">
    <source>
        <dbReference type="Pfam" id="PF02879"/>
    </source>
</evidence>
<dbReference type="GO" id="GO:0008973">
    <property type="term" value="F:phosphopentomutase activity"/>
    <property type="evidence" value="ECO:0007669"/>
    <property type="project" value="TreeGrafter"/>
</dbReference>
<keyword evidence="8 11" id="KW-0460">Magnesium</keyword>
<keyword evidence="4" id="KW-0963">Cytoplasm</keyword>
<evidence type="ECO:0000256" key="10">
    <source>
        <dbReference type="ARBA" id="ARBA00023277"/>
    </source>
</evidence>
<dbReference type="AlphaFoldDB" id="A0A060T949"/>
<dbReference type="SUPFAM" id="SSF55957">
    <property type="entry name" value="Phosphoglucomutase, C-terminal domain"/>
    <property type="match status" value="1"/>
</dbReference>
<keyword evidence="5" id="KW-0313">Glucose metabolism</keyword>
<evidence type="ECO:0000256" key="3">
    <source>
        <dbReference type="ARBA" id="ARBA00010231"/>
    </source>
</evidence>
<evidence type="ECO:0000313" key="16">
    <source>
        <dbReference type="EMBL" id="CDP37635.1"/>
    </source>
</evidence>
<feature type="domain" description="Alpha-D-phosphohexomutase alpha/beta/alpha" evidence="13">
    <location>
        <begin position="44"/>
        <end position="181"/>
    </location>
</feature>
<keyword evidence="10" id="KW-0119">Carbohydrate metabolism</keyword>
<dbReference type="Gene3D" id="3.30.310.50">
    <property type="entry name" value="Alpha-D-phosphohexomutase, C-terminal domain"/>
    <property type="match status" value="1"/>
</dbReference>
<feature type="domain" description="Alpha-D-phosphohexomutase alpha/beta/alpha" evidence="15">
    <location>
        <begin position="326"/>
        <end position="427"/>
    </location>
</feature>
<dbReference type="GO" id="GO:0000287">
    <property type="term" value="F:magnesium ion binding"/>
    <property type="evidence" value="ECO:0007669"/>
    <property type="project" value="InterPro"/>
</dbReference>
<evidence type="ECO:0000259" key="15">
    <source>
        <dbReference type="Pfam" id="PF02880"/>
    </source>
</evidence>
<evidence type="ECO:0000256" key="11">
    <source>
        <dbReference type="RuleBase" id="RU004326"/>
    </source>
</evidence>
<name>A0A060T949_BLAAD</name>
<evidence type="ECO:0000259" key="13">
    <source>
        <dbReference type="Pfam" id="PF02878"/>
    </source>
</evidence>
<accession>A0A060T949</accession>